<dbReference type="Proteomes" id="UP000252995">
    <property type="component" value="Unassembled WGS sequence"/>
</dbReference>
<dbReference type="InterPro" id="IPR036374">
    <property type="entry name" value="OxRdtase_Mopterin-bd_sf"/>
</dbReference>
<evidence type="ECO:0000313" key="2">
    <source>
        <dbReference type="EMBL" id="RBP30016.1"/>
    </source>
</evidence>
<name>A0A366GQS6_9GAMM</name>
<keyword evidence="1" id="KW-0472">Membrane</keyword>
<comment type="caution">
    <text evidence="2">The sequence shown here is derived from an EMBL/GenBank/DDBJ whole genome shotgun (WGS) entry which is preliminary data.</text>
</comment>
<keyword evidence="1" id="KW-1133">Transmembrane helix</keyword>
<evidence type="ECO:0000313" key="3">
    <source>
        <dbReference type="Proteomes" id="UP000252995"/>
    </source>
</evidence>
<organism evidence="2 3">
    <name type="scientific">Marinobacter pelagius</name>
    <dbReference type="NCBI Taxonomy" id="379482"/>
    <lineage>
        <taxon>Bacteria</taxon>
        <taxon>Pseudomonadati</taxon>
        <taxon>Pseudomonadota</taxon>
        <taxon>Gammaproteobacteria</taxon>
        <taxon>Pseudomonadales</taxon>
        <taxon>Marinobacteraceae</taxon>
        <taxon>Marinobacter</taxon>
    </lineage>
</organism>
<proteinExistence type="predicted"/>
<reference evidence="2 3" key="1">
    <citation type="submission" date="2018-06" db="EMBL/GenBank/DDBJ databases">
        <title>Freshwater and sediment microbial communities from various areas in North America, analyzing microbe dynamics in response to fracking.</title>
        <authorList>
            <person name="Lamendella R."/>
        </authorList>
    </citation>
    <scope>NUCLEOTIDE SEQUENCE [LARGE SCALE GENOMIC DNA]</scope>
    <source>
        <strain evidence="2 3">114J</strain>
    </source>
</reference>
<feature type="transmembrane region" description="Helical" evidence="1">
    <location>
        <begin position="24"/>
        <end position="47"/>
    </location>
</feature>
<dbReference type="AlphaFoldDB" id="A0A366GQS6"/>
<sequence length="190" mass="21535">MVICDDYERKIVAPFYLTSAHSRISHAIALCLLFLLPSTSTAQVAFLPKLKIVFEDERALVELTPYDLDNLPQQSIETHSPYYKGSIEFSGPVLADLLNSVAGGDIEDNTKVSLYALNNYFVHTTMGELKEADALLATRKEGDRLSIRERGPYWVILPLSEREELDSEHYHKLMVWQLNKIKLGGQHARD</sequence>
<gene>
    <name evidence="2" type="ORF">DET50_10860</name>
</gene>
<evidence type="ECO:0000256" key="1">
    <source>
        <dbReference type="SAM" id="Phobius"/>
    </source>
</evidence>
<dbReference type="SUPFAM" id="SSF56524">
    <property type="entry name" value="Oxidoreductase molybdopterin-binding domain"/>
    <property type="match status" value="1"/>
</dbReference>
<dbReference type="EMBL" id="QNRO01000008">
    <property type="protein sequence ID" value="RBP30016.1"/>
    <property type="molecule type" value="Genomic_DNA"/>
</dbReference>
<accession>A0A366GQS6</accession>
<evidence type="ECO:0008006" key="4">
    <source>
        <dbReference type="Google" id="ProtNLM"/>
    </source>
</evidence>
<keyword evidence="1" id="KW-0812">Transmembrane</keyword>
<protein>
    <recommendedName>
        <fullName evidence="4">Oxidoreductase molybdopterin-binding domain-containing protein</fullName>
    </recommendedName>
</protein>